<evidence type="ECO:0000256" key="2">
    <source>
        <dbReference type="ARBA" id="ARBA00022634"/>
    </source>
</evidence>
<dbReference type="PANTHER" id="PTHR46404:SF1">
    <property type="entry name" value="DNA POLYMERASE IOTA"/>
    <property type="match status" value="1"/>
</dbReference>
<dbReference type="Pfam" id="PF11799">
    <property type="entry name" value="IMS_C"/>
    <property type="match status" value="1"/>
</dbReference>
<dbReference type="OrthoDB" id="1747274at2759"/>
<dbReference type="InterPro" id="IPR001126">
    <property type="entry name" value="UmuC"/>
</dbReference>
<gene>
    <name evidence="4" type="ORF">CHIRRI_LOCUS9896</name>
</gene>
<dbReference type="GO" id="GO:0019985">
    <property type="term" value="P:translesion synthesis"/>
    <property type="evidence" value="ECO:0007669"/>
    <property type="project" value="TreeGrafter"/>
</dbReference>
<dbReference type="PANTHER" id="PTHR46404">
    <property type="entry name" value="DNA POLYMERASE IOTA"/>
    <property type="match status" value="1"/>
</dbReference>
<dbReference type="Gene3D" id="6.10.250.1630">
    <property type="match status" value="1"/>
</dbReference>
<dbReference type="InterPro" id="IPR043502">
    <property type="entry name" value="DNA/RNA_pol_sf"/>
</dbReference>
<organism evidence="4 5">
    <name type="scientific">Chironomus riparius</name>
    <dbReference type="NCBI Taxonomy" id="315576"/>
    <lineage>
        <taxon>Eukaryota</taxon>
        <taxon>Metazoa</taxon>
        <taxon>Ecdysozoa</taxon>
        <taxon>Arthropoda</taxon>
        <taxon>Hexapoda</taxon>
        <taxon>Insecta</taxon>
        <taxon>Pterygota</taxon>
        <taxon>Neoptera</taxon>
        <taxon>Endopterygota</taxon>
        <taxon>Diptera</taxon>
        <taxon>Nematocera</taxon>
        <taxon>Chironomoidea</taxon>
        <taxon>Chironomidae</taxon>
        <taxon>Chironominae</taxon>
        <taxon>Chironomus</taxon>
    </lineage>
</organism>
<accession>A0A9N9RZK2</accession>
<feature type="domain" description="UmuC" evidence="3">
    <location>
        <begin position="19"/>
        <end position="232"/>
    </location>
</feature>
<sequence length="618" mass="69740">MEQDEEFDISSDQKHLNVIIHLDIDYFYAQVEEILNPELKDKPLGVKQGLNIVTCNYIAREYGVGKWKPMKECLEKCPELVVVNGEDLTNYKVYSKRVSELLHKMFGTTERIGLDEHYIDITKEIERQLTELDDVAEHQFLGPIYPDEETFNQCNCGCKTRLMIGTEIADRVRKRLYEDLKLTCSIGISHNKLLAKLVGTMNKPNNQTALAPTASKVFMADLKNLRSITGIGEKTASRIQELGLITIQDLQECDIQRLQKKFGIDMATRLKEMSLGIDMTEIKATGKPKTVGLEDSFRPISIRSDAAEKFQALLSRLMIQIQDDGRVPQSIKVTVRKYDPVKKNSIRETKQCALAPSLFRCVDGKIQLMDGAEQKIIKNVLMLFDRMVDLKQQFNITLLGLCFSKFQEQKKGPGSIANYLMKKQDVEVQSITNLSNETINGSLSDSFRSKTASPSSSLMDFETLSNNSLDLSGSSETELEPSPKKRKKLNLLLVARNRRYSSNDDIASPSKLNVSDLHLNGTSMDTSTPIRIISPLCKNPEPIACSSTKQTEIPPNIDRSVWQELPLEVQRELMMNWQTTASNATNSSTIPSSHHAKTRLSSTKTNNNTLHKYFVQNS</sequence>
<evidence type="ECO:0000256" key="1">
    <source>
        <dbReference type="ARBA" id="ARBA00010945"/>
    </source>
</evidence>
<dbReference type="PIRSF" id="PIRSF036603">
    <property type="entry name" value="DPol_eta"/>
    <property type="match status" value="1"/>
</dbReference>
<dbReference type="GO" id="GO:0003684">
    <property type="term" value="F:damaged DNA binding"/>
    <property type="evidence" value="ECO:0007669"/>
    <property type="project" value="InterPro"/>
</dbReference>
<dbReference type="SUPFAM" id="SSF100879">
    <property type="entry name" value="Lesion bypass DNA polymerase (Y-family), little finger domain"/>
    <property type="match status" value="1"/>
</dbReference>
<dbReference type="Pfam" id="PF21999">
    <property type="entry name" value="IMS_HHH_1"/>
    <property type="match status" value="1"/>
</dbReference>
<dbReference type="AlphaFoldDB" id="A0A9N9RZK2"/>
<dbReference type="Gene3D" id="3.40.1170.60">
    <property type="match status" value="1"/>
</dbReference>
<reference evidence="4" key="2">
    <citation type="submission" date="2022-10" db="EMBL/GenBank/DDBJ databases">
        <authorList>
            <consortium name="ENA_rothamsted_submissions"/>
            <consortium name="culmorum"/>
            <person name="King R."/>
        </authorList>
    </citation>
    <scope>NUCLEOTIDE SEQUENCE</scope>
</reference>
<dbReference type="InterPro" id="IPR053848">
    <property type="entry name" value="IMS_HHH_1"/>
</dbReference>
<proteinExistence type="inferred from homology"/>
<evidence type="ECO:0000313" key="4">
    <source>
        <dbReference type="EMBL" id="CAG9807046.1"/>
    </source>
</evidence>
<dbReference type="SUPFAM" id="SSF56672">
    <property type="entry name" value="DNA/RNA polymerases"/>
    <property type="match status" value="1"/>
</dbReference>
<dbReference type="InterPro" id="IPR036775">
    <property type="entry name" value="DNA_pol_Y-fam_lit_finger_sf"/>
</dbReference>
<dbReference type="EMBL" id="OU895879">
    <property type="protein sequence ID" value="CAG9807046.1"/>
    <property type="molecule type" value="Genomic_DNA"/>
</dbReference>
<comment type="similarity">
    <text evidence="1">Belongs to the DNA polymerase type-Y family.</text>
</comment>
<dbReference type="InterPro" id="IPR017961">
    <property type="entry name" value="DNA_pol_Y-fam_little_finger"/>
</dbReference>
<evidence type="ECO:0000313" key="5">
    <source>
        <dbReference type="Proteomes" id="UP001153620"/>
    </source>
</evidence>
<evidence type="ECO:0000259" key="3">
    <source>
        <dbReference type="PROSITE" id="PS50173"/>
    </source>
</evidence>
<dbReference type="Gene3D" id="3.30.1490.100">
    <property type="entry name" value="DNA polymerase, Y-family, little finger domain"/>
    <property type="match status" value="1"/>
</dbReference>
<name>A0A9N9RZK2_9DIPT</name>
<keyword evidence="2" id="KW-0237">DNA synthesis</keyword>
<dbReference type="InterPro" id="IPR043128">
    <property type="entry name" value="Rev_trsase/Diguanyl_cyclase"/>
</dbReference>
<dbReference type="Gene3D" id="1.10.150.20">
    <property type="entry name" value="5' to 3' exonuclease, C-terminal subdomain"/>
    <property type="match status" value="1"/>
</dbReference>
<dbReference type="Proteomes" id="UP001153620">
    <property type="component" value="Chromosome 3"/>
</dbReference>
<dbReference type="Gene3D" id="3.30.70.270">
    <property type="match status" value="1"/>
</dbReference>
<keyword evidence="5" id="KW-1185">Reference proteome</keyword>
<dbReference type="Pfam" id="PF00817">
    <property type="entry name" value="IMS"/>
    <property type="match status" value="1"/>
</dbReference>
<dbReference type="GO" id="GO:0006281">
    <property type="term" value="P:DNA repair"/>
    <property type="evidence" value="ECO:0007669"/>
    <property type="project" value="InterPro"/>
</dbReference>
<protein>
    <recommendedName>
        <fullName evidence="3">UmuC domain-containing protein</fullName>
    </recommendedName>
</protein>
<dbReference type="PROSITE" id="PS50173">
    <property type="entry name" value="UMUC"/>
    <property type="match status" value="1"/>
</dbReference>
<reference evidence="4" key="1">
    <citation type="submission" date="2022-01" db="EMBL/GenBank/DDBJ databases">
        <authorList>
            <person name="King R."/>
        </authorList>
    </citation>
    <scope>NUCLEOTIDE SEQUENCE</scope>
</reference>
<dbReference type="GO" id="GO:0003887">
    <property type="term" value="F:DNA-directed DNA polymerase activity"/>
    <property type="evidence" value="ECO:0007669"/>
    <property type="project" value="InterPro"/>
</dbReference>